<evidence type="ECO:0000313" key="3">
    <source>
        <dbReference type="EMBL" id="CAA9891838.1"/>
    </source>
</evidence>
<dbReference type="CDD" id="cd02883">
    <property type="entry name" value="NUDIX_Hydrolase"/>
    <property type="match status" value="1"/>
</dbReference>
<name>A0A8S0WKB0_9GAMM</name>
<dbReference type="InterPro" id="IPR015797">
    <property type="entry name" value="NUDIX_hydrolase-like_dom_sf"/>
</dbReference>
<dbReference type="InterPro" id="IPR000086">
    <property type="entry name" value="NUDIX_hydrolase_dom"/>
</dbReference>
<keyword evidence="4" id="KW-1185">Reference proteome</keyword>
<comment type="caution">
    <text evidence="3">The sequence shown here is derived from an EMBL/GenBank/DDBJ whole genome shotgun (WGS) entry which is preliminary data.</text>
</comment>
<evidence type="ECO:0000313" key="4">
    <source>
        <dbReference type="Proteomes" id="UP000494216"/>
    </source>
</evidence>
<evidence type="ECO:0000259" key="2">
    <source>
        <dbReference type="PROSITE" id="PS51462"/>
    </source>
</evidence>
<reference evidence="3 4" key="1">
    <citation type="submission" date="2020-02" db="EMBL/GenBank/DDBJ databases">
        <authorList>
            <person name="Hogendoorn C."/>
        </authorList>
    </citation>
    <scope>NUCLEOTIDE SEQUENCE [LARGE SCALE GENOMIC DNA]</scope>
    <source>
        <strain evidence="3">METHB21</strain>
    </source>
</reference>
<accession>A0A8S0WKB0</accession>
<dbReference type="Proteomes" id="UP000494216">
    <property type="component" value="Unassembled WGS sequence"/>
</dbReference>
<evidence type="ECO:0000256" key="1">
    <source>
        <dbReference type="SAM" id="MobiDB-lite"/>
    </source>
</evidence>
<sequence length="200" mass="21626">MQKIYQESLNPGIRHPCRNDQGNWVTISQPTLPLPLSAFADPAQLALMLPGGPAPAGLNGIAFQPWQTAPKTLAGWSQTEGQASLDEPPLKPKNGKKAAAGVVITEADGRIWLVAPTNGFGGYQATFPKGRLEPGLSLQATAIKEAFEESGLQVEITGLIGDFERSLTLTHYYTTRRVGGLPTEMGWDRKPCCWRRSPGF</sequence>
<protein>
    <submittedName>
        <fullName evidence="3">NUDIX hydrolase</fullName>
    </submittedName>
</protein>
<dbReference type="EMBL" id="CADCXN010000080">
    <property type="protein sequence ID" value="CAA9891838.1"/>
    <property type="molecule type" value="Genomic_DNA"/>
</dbReference>
<keyword evidence="3" id="KW-0378">Hydrolase</keyword>
<dbReference type="SUPFAM" id="SSF55811">
    <property type="entry name" value="Nudix"/>
    <property type="match status" value="1"/>
</dbReference>
<dbReference type="Pfam" id="PF00293">
    <property type="entry name" value="NUDIX"/>
    <property type="match status" value="1"/>
</dbReference>
<dbReference type="Gene3D" id="3.90.79.10">
    <property type="entry name" value="Nucleoside Triphosphate Pyrophosphohydrolase"/>
    <property type="match status" value="1"/>
</dbReference>
<proteinExistence type="predicted"/>
<dbReference type="GO" id="GO:0016787">
    <property type="term" value="F:hydrolase activity"/>
    <property type="evidence" value="ECO:0007669"/>
    <property type="project" value="UniProtKB-KW"/>
</dbReference>
<dbReference type="PROSITE" id="PS51462">
    <property type="entry name" value="NUDIX"/>
    <property type="match status" value="1"/>
</dbReference>
<feature type="domain" description="Nudix hydrolase" evidence="2">
    <location>
        <begin position="95"/>
        <end position="200"/>
    </location>
</feature>
<dbReference type="AlphaFoldDB" id="A0A8S0WKB0"/>
<gene>
    <name evidence="3" type="ORF">METHB2_50109</name>
</gene>
<feature type="region of interest" description="Disordered" evidence="1">
    <location>
        <begin position="75"/>
        <end position="95"/>
    </location>
</feature>
<organism evidence="3 4">
    <name type="scientific">Candidatus Methylobacter favarea</name>
    <dbReference type="NCBI Taxonomy" id="2707345"/>
    <lineage>
        <taxon>Bacteria</taxon>
        <taxon>Pseudomonadati</taxon>
        <taxon>Pseudomonadota</taxon>
        <taxon>Gammaproteobacteria</taxon>
        <taxon>Methylococcales</taxon>
        <taxon>Methylococcaceae</taxon>
        <taxon>Methylobacter</taxon>
    </lineage>
</organism>